<organism evidence="1 2">
    <name type="scientific">Sphingomonas koreensis</name>
    <dbReference type="NCBI Taxonomy" id="93064"/>
    <lineage>
        <taxon>Bacteria</taxon>
        <taxon>Pseudomonadati</taxon>
        <taxon>Pseudomonadota</taxon>
        <taxon>Alphaproteobacteria</taxon>
        <taxon>Sphingomonadales</taxon>
        <taxon>Sphingomonadaceae</taxon>
        <taxon>Sphingomonas</taxon>
    </lineage>
</organism>
<name>A0AAJ4S7N3_9SPHN</name>
<evidence type="ECO:0000313" key="1">
    <source>
        <dbReference type="EMBL" id="RSV04724.1"/>
    </source>
</evidence>
<proteinExistence type="predicted"/>
<sequence>MSGLLGVEATYAMRPRSRLRQSATMDADCVEIMQKQSQPAQAPCKGTTFDCIAAMGCILPMLTHDERIALALPQPGPAQTFGPVALVLIGTNLLPEQHPPTALG</sequence>
<dbReference type="AlphaFoldDB" id="A0AAJ4S7N3"/>
<accession>A0AAJ4S7N3</accession>
<evidence type="ECO:0000313" key="2">
    <source>
        <dbReference type="Proteomes" id="UP000286681"/>
    </source>
</evidence>
<gene>
    <name evidence="1" type="ORF">CA257_07345</name>
</gene>
<dbReference type="Proteomes" id="UP000286681">
    <property type="component" value="Unassembled WGS sequence"/>
</dbReference>
<dbReference type="EMBL" id="QQWO01000005">
    <property type="protein sequence ID" value="RSV04724.1"/>
    <property type="molecule type" value="Genomic_DNA"/>
</dbReference>
<protein>
    <submittedName>
        <fullName evidence="1">Uncharacterized protein</fullName>
    </submittedName>
</protein>
<reference evidence="1 2" key="1">
    <citation type="submission" date="2018-07" db="EMBL/GenBank/DDBJ databases">
        <title>Genomic and Epidemiologic Investigation of an Indolent Hospital Outbreak.</title>
        <authorList>
            <person name="Johnson R.C."/>
            <person name="Deming C."/>
            <person name="Conlan S."/>
            <person name="Zellmer C.J."/>
            <person name="Michelin A.V."/>
            <person name="Lee-Lin S."/>
            <person name="Thomas P.J."/>
            <person name="Park M."/>
            <person name="Weingarten R.A."/>
            <person name="Less J."/>
            <person name="Dekker J.P."/>
            <person name="Frank K.M."/>
            <person name="Musser K.A."/>
            <person name="Mcquiston J.R."/>
            <person name="Henderson D.K."/>
            <person name="Lau A.F."/>
            <person name="Palmore T.N."/>
            <person name="Segre J.A."/>
        </authorList>
    </citation>
    <scope>NUCLEOTIDE SEQUENCE [LARGE SCALE GENOMIC DNA]</scope>
    <source>
        <strain evidence="1 2">SK-NIH.Env10_0317</strain>
    </source>
</reference>
<comment type="caution">
    <text evidence="1">The sequence shown here is derived from an EMBL/GenBank/DDBJ whole genome shotgun (WGS) entry which is preliminary data.</text>
</comment>